<dbReference type="SMART" id="SM01291">
    <property type="entry name" value="N-SET"/>
    <property type="match status" value="1"/>
</dbReference>
<accession>A0A367KN28</accession>
<feature type="domain" description="SET" evidence="14">
    <location>
        <begin position="493"/>
        <end position="610"/>
    </location>
</feature>
<comment type="subcellular location">
    <subcellularLocation>
        <location evidence="1">Nucleus</location>
    </subcellularLocation>
</comment>
<evidence type="ECO:0000256" key="13">
    <source>
        <dbReference type="SAM" id="MobiDB-lite"/>
    </source>
</evidence>
<dbReference type="SUPFAM" id="SSF82199">
    <property type="entry name" value="SET domain"/>
    <property type="match status" value="1"/>
</dbReference>
<dbReference type="STRING" id="4846.A0A367KN28"/>
<dbReference type="PANTHER" id="PTHR45814:SF2">
    <property type="entry name" value="HISTONE-LYSINE N-METHYLTRANSFERASE SETD1"/>
    <property type="match status" value="1"/>
</dbReference>
<keyword evidence="4 16" id="KW-0489">Methyltransferase</keyword>
<dbReference type="GO" id="GO:0140999">
    <property type="term" value="F:histone H3K4 trimethyltransferase activity"/>
    <property type="evidence" value="ECO:0007669"/>
    <property type="project" value="UniProtKB-EC"/>
</dbReference>
<keyword evidence="6" id="KW-0949">S-adenosyl-L-methionine</keyword>
<dbReference type="InterPro" id="IPR024657">
    <property type="entry name" value="COMPASS_Set1_N-SET"/>
</dbReference>
<comment type="catalytic activity">
    <reaction evidence="12">
        <text>N(6),N(6)-dimethyl-L-lysyl(4)-[histone H3] + S-adenosyl-L-methionine = N(6),N(6),N(6)-trimethyl-L-lysyl(4)-[histone H3] + S-adenosyl-L-homocysteine + H(+)</text>
        <dbReference type="Rhea" id="RHEA:60272"/>
        <dbReference type="Rhea" id="RHEA-COMP:15537"/>
        <dbReference type="Rhea" id="RHEA-COMP:15540"/>
        <dbReference type="ChEBI" id="CHEBI:15378"/>
        <dbReference type="ChEBI" id="CHEBI:57856"/>
        <dbReference type="ChEBI" id="CHEBI:59789"/>
        <dbReference type="ChEBI" id="CHEBI:61961"/>
        <dbReference type="ChEBI" id="CHEBI:61976"/>
    </reaction>
</comment>
<protein>
    <recommendedName>
        <fullName evidence="3">Histone-lysine N-methyltransferase, H3 lysine-4 specific</fullName>
        <ecNumber evidence="2">2.1.1.354</ecNumber>
    </recommendedName>
    <alternativeName>
        <fullName evidence="9">SET domain-containing protein 1</fullName>
    </alternativeName>
</protein>
<evidence type="ECO:0000313" key="16">
    <source>
        <dbReference type="EMBL" id="RCI03633.1"/>
    </source>
</evidence>
<evidence type="ECO:0000256" key="2">
    <source>
        <dbReference type="ARBA" id="ARBA00012182"/>
    </source>
</evidence>
<keyword evidence="17" id="KW-1185">Reference proteome</keyword>
<evidence type="ECO:0000256" key="5">
    <source>
        <dbReference type="ARBA" id="ARBA00022679"/>
    </source>
</evidence>
<evidence type="ECO:0000256" key="7">
    <source>
        <dbReference type="ARBA" id="ARBA00022853"/>
    </source>
</evidence>
<reference evidence="16 17" key="1">
    <citation type="journal article" date="2018" name="G3 (Bethesda)">
        <title>Phylogenetic and Phylogenomic Definition of Rhizopus Species.</title>
        <authorList>
            <person name="Gryganskyi A.P."/>
            <person name="Golan J."/>
            <person name="Dolatabadi S."/>
            <person name="Mondo S."/>
            <person name="Robb S."/>
            <person name="Idnurm A."/>
            <person name="Muszewska A."/>
            <person name="Steczkiewicz K."/>
            <person name="Masonjones S."/>
            <person name="Liao H.L."/>
            <person name="Gajdeczka M.T."/>
            <person name="Anike F."/>
            <person name="Vuek A."/>
            <person name="Anishchenko I.M."/>
            <person name="Voigt K."/>
            <person name="de Hoog G.S."/>
            <person name="Smith M.E."/>
            <person name="Heitman J."/>
            <person name="Vilgalys R."/>
            <person name="Stajich J.E."/>
        </authorList>
    </citation>
    <scope>NUCLEOTIDE SEQUENCE [LARGE SCALE GENOMIC DNA]</scope>
    <source>
        <strain evidence="16 17">LSU 92-RS-03</strain>
    </source>
</reference>
<dbReference type="OrthoDB" id="308383at2759"/>
<keyword evidence="8" id="KW-0539">Nucleus</keyword>
<comment type="catalytic activity">
    <reaction evidence="10">
        <text>L-lysyl(4)-[histone H3] + 3 S-adenosyl-L-methionine = N(6),N(6),N(6)-trimethyl-L-lysyl(4)-[histone H3] + 3 S-adenosyl-L-homocysteine + 3 H(+)</text>
        <dbReference type="Rhea" id="RHEA:60260"/>
        <dbReference type="Rhea" id="RHEA-COMP:15537"/>
        <dbReference type="Rhea" id="RHEA-COMP:15547"/>
        <dbReference type="ChEBI" id="CHEBI:15378"/>
        <dbReference type="ChEBI" id="CHEBI:29969"/>
        <dbReference type="ChEBI" id="CHEBI:57856"/>
        <dbReference type="ChEBI" id="CHEBI:59789"/>
        <dbReference type="ChEBI" id="CHEBI:61961"/>
        <dbReference type="EC" id="2.1.1.354"/>
    </reaction>
</comment>
<evidence type="ECO:0000313" key="17">
    <source>
        <dbReference type="Proteomes" id="UP000253551"/>
    </source>
</evidence>
<evidence type="ECO:0000256" key="11">
    <source>
        <dbReference type="ARBA" id="ARBA00047583"/>
    </source>
</evidence>
<evidence type="ECO:0000259" key="14">
    <source>
        <dbReference type="PROSITE" id="PS50280"/>
    </source>
</evidence>
<dbReference type="SMART" id="SM00508">
    <property type="entry name" value="PostSET"/>
    <property type="match status" value="1"/>
</dbReference>
<dbReference type="Pfam" id="PF00856">
    <property type="entry name" value="SET"/>
    <property type="match status" value="1"/>
</dbReference>
<feature type="domain" description="Post-SET" evidence="15">
    <location>
        <begin position="616"/>
        <end position="632"/>
    </location>
</feature>
<organism evidence="16 17">
    <name type="scientific">Rhizopus stolonifer</name>
    <name type="common">Rhizopus nigricans</name>
    <dbReference type="NCBI Taxonomy" id="4846"/>
    <lineage>
        <taxon>Eukaryota</taxon>
        <taxon>Fungi</taxon>
        <taxon>Fungi incertae sedis</taxon>
        <taxon>Mucoromycota</taxon>
        <taxon>Mucoromycotina</taxon>
        <taxon>Mucoromycetes</taxon>
        <taxon>Mucorales</taxon>
        <taxon>Mucorineae</taxon>
        <taxon>Rhizopodaceae</taxon>
        <taxon>Rhizopus</taxon>
    </lineage>
</organism>
<dbReference type="PROSITE" id="PS50280">
    <property type="entry name" value="SET"/>
    <property type="match status" value="1"/>
</dbReference>
<comment type="caution">
    <text evidence="16">The sequence shown here is derived from an EMBL/GenBank/DDBJ whole genome shotgun (WGS) entry which is preliminary data.</text>
</comment>
<name>A0A367KN28_RHIST</name>
<dbReference type="InterPro" id="IPR044570">
    <property type="entry name" value="Set1-like"/>
</dbReference>
<evidence type="ECO:0000256" key="3">
    <source>
        <dbReference type="ARBA" id="ARBA00015839"/>
    </source>
</evidence>
<feature type="compositionally biased region" description="Basic residues" evidence="13">
    <location>
        <begin position="290"/>
        <end position="306"/>
    </location>
</feature>
<comment type="catalytic activity">
    <reaction evidence="11">
        <text>N(6)-methyl-L-lysyl(4)-[histone H3] + S-adenosyl-L-methionine = N(6),N(6)-dimethyl-L-lysyl(4)-[histone H3] + S-adenosyl-L-homocysteine + H(+)</text>
        <dbReference type="Rhea" id="RHEA:60268"/>
        <dbReference type="Rhea" id="RHEA-COMP:15540"/>
        <dbReference type="Rhea" id="RHEA-COMP:15543"/>
        <dbReference type="ChEBI" id="CHEBI:15378"/>
        <dbReference type="ChEBI" id="CHEBI:57856"/>
        <dbReference type="ChEBI" id="CHEBI:59789"/>
        <dbReference type="ChEBI" id="CHEBI:61929"/>
        <dbReference type="ChEBI" id="CHEBI:61976"/>
    </reaction>
</comment>
<evidence type="ECO:0000256" key="9">
    <source>
        <dbReference type="ARBA" id="ARBA00030093"/>
    </source>
</evidence>
<dbReference type="PROSITE" id="PS50868">
    <property type="entry name" value="POST_SET"/>
    <property type="match status" value="1"/>
</dbReference>
<keyword evidence="7" id="KW-0156">Chromatin regulator</keyword>
<sequence length="632" mass="71912">NPESSTSAPLSKYIKTGNEPITHGNVNIKEVQDLINNELADVFVSNVKSRIVDPVIRKFVNEKRAQAAQKNNAEIRLPELSIAPQNIIESIITSGPKLPKFKKKQPQEQGPVSSLVKHSFSDAFDHDEFDDAPVKHFKKSEEPKNASTVTKHAPKKKTSILSQAASSSSSSKQLKIYQEHTAAVVASSAEEGEYYSDSEDEIGAPPKRKEGQPRRLFTEEDEPVDIKTKKEAQNSLNEEEAEFLQYYDPDDENDSDYEGFDAKKKDRAYKKQTSGKVKPDPQASEEPSQKKKPGRKKKAPVTKKSQRASSEGLSHFENEELSKVELREKKRREREEKELQEELELRESRAIRDKMALEDLTESSDESELELLEPRVKQEIRFNPFDEVDNVEDLYFLRAAILEKYRNIEPEPVTKVIRGGCARACVVTKIPDEEKATYLPINQTLPDVPRGPNRITSRDVRIDNRRLAIGVGMQKKTIDSDIFKFNQLKSRKKQLKFAKSRIHDWGLFAEEHIDAHDMVIEYVGEIIRQQVADVREKRYEQAGIGSSYLFRVDDDTVIDATMKGNIARFINHCCSPNCSAKIITVDKQKKIVIYANRDIESGEEITYDYKFPIEAVKIPCRCGSKHCKGTLN</sequence>
<dbReference type="EC" id="2.1.1.354" evidence="2"/>
<dbReference type="Proteomes" id="UP000253551">
    <property type="component" value="Unassembled WGS sequence"/>
</dbReference>
<dbReference type="InterPro" id="IPR001214">
    <property type="entry name" value="SET_dom"/>
</dbReference>
<evidence type="ECO:0000256" key="12">
    <source>
        <dbReference type="ARBA" id="ARBA00049129"/>
    </source>
</evidence>
<feature type="compositionally biased region" description="Acidic residues" evidence="13">
    <location>
        <begin position="237"/>
        <end position="259"/>
    </location>
</feature>
<proteinExistence type="predicted"/>
<feature type="compositionally biased region" description="Basic and acidic residues" evidence="13">
    <location>
        <begin position="207"/>
        <end position="232"/>
    </location>
</feature>
<evidence type="ECO:0000256" key="8">
    <source>
        <dbReference type="ARBA" id="ARBA00023242"/>
    </source>
</evidence>
<dbReference type="InterPro" id="IPR046341">
    <property type="entry name" value="SET_dom_sf"/>
</dbReference>
<dbReference type="SMART" id="SM00317">
    <property type="entry name" value="SET"/>
    <property type="match status" value="1"/>
</dbReference>
<dbReference type="GO" id="GO:0032259">
    <property type="term" value="P:methylation"/>
    <property type="evidence" value="ECO:0007669"/>
    <property type="project" value="UniProtKB-KW"/>
</dbReference>
<evidence type="ECO:0000256" key="6">
    <source>
        <dbReference type="ARBA" id="ARBA00022691"/>
    </source>
</evidence>
<keyword evidence="5 16" id="KW-0808">Transferase</keyword>
<feature type="compositionally biased region" description="Acidic residues" evidence="13">
    <location>
        <begin position="190"/>
        <end position="202"/>
    </location>
</feature>
<evidence type="ECO:0000256" key="4">
    <source>
        <dbReference type="ARBA" id="ARBA00022603"/>
    </source>
</evidence>
<feature type="region of interest" description="Disordered" evidence="13">
    <location>
        <begin position="136"/>
        <end position="317"/>
    </location>
</feature>
<evidence type="ECO:0000259" key="15">
    <source>
        <dbReference type="PROSITE" id="PS50868"/>
    </source>
</evidence>
<dbReference type="PANTHER" id="PTHR45814">
    <property type="entry name" value="HISTONE-LYSINE N-METHYLTRANSFERASE SETD1"/>
    <property type="match status" value="1"/>
</dbReference>
<evidence type="ECO:0000256" key="1">
    <source>
        <dbReference type="ARBA" id="ARBA00004123"/>
    </source>
</evidence>
<dbReference type="AlphaFoldDB" id="A0A367KN28"/>
<dbReference type="InterPro" id="IPR003616">
    <property type="entry name" value="Post-SET_dom"/>
</dbReference>
<feature type="non-terminal residue" evidence="16">
    <location>
        <position position="1"/>
    </location>
</feature>
<dbReference type="EMBL" id="PJQM01000949">
    <property type="protein sequence ID" value="RCI03633.1"/>
    <property type="molecule type" value="Genomic_DNA"/>
</dbReference>
<evidence type="ECO:0000256" key="10">
    <source>
        <dbReference type="ARBA" id="ARBA00047571"/>
    </source>
</evidence>
<dbReference type="GO" id="GO:0048188">
    <property type="term" value="C:Set1C/COMPASS complex"/>
    <property type="evidence" value="ECO:0007669"/>
    <property type="project" value="TreeGrafter"/>
</dbReference>
<dbReference type="Gene3D" id="2.170.270.10">
    <property type="entry name" value="SET domain"/>
    <property type="match status" value="1"/>
</dbReference>
<feature type="compositionally biased region" description="Low complexity" evidence="13">
    <location>
        <begin position="159"/>
        <end position="189"/>
    </location>
</feature>
<gene>
    <name evidence="16" type="primary">SET1_1</name>
    <name evidence="16" type="ORF">CU098_000498</name>
</gene>